<keyword evidence="4" id="KW-0677">Repeat</keyword>
<dbReference type="InterPro" id="IPR018108">
    <property type="entry name" value="MCP_transmembrane"/>
</dbReference>
<dbReference type="Gene3D" id="1.50.40.10">
    <property type="entry name" value="Mitochondrial carrier domain"/>
    <property type="match status" value="1"/>
</dbReference>
<comment type="caution">
    <text evidence="11">The sequence shown here is derived from an EMBL/GenBank/DDBJ whole genome shotgun (WGS) entry which is preliminary data.</text>
</comment>
<dbReference type="SUPFAM" id="SSF103506">
    <property type="entry name" value="Mitochondrial carrier"/>
    <property type="match status" value="1"/>
</dbReference>
<gene>
    <name evidence="11" type="ORF">CspeluHIS016_0206610</name>
</gene>
<keyword evidence="12" id="KW-1185">Reference proteome</keyword>
<keyword evidence="3 8" id="KW-0812">Transmembrane</keyword>
<reference evidence="11" key="1">
    <citation type="journal article" date="2023" name="BMC Genomics">
        <title>Chromosome-level genome assemblies of Cutaneotrichosporon spp. (Trichosporonales, Basidiomycota) reveal imbalanced evolution between nucleotide sequences and chromosome synteny.</title>
        <authorList>
            <person name="Kobayashi Y."/>
            <person name="Kayamori A."/>
            <person name="Aoki K."/>
            <person name="Shiwa Y."/>
            <person name="Matsutani M."/>
            <person name="Fujita N."/>
            <person name="Sugita T."/>
            <person name="Iwasaki W."/>
            <person name="Tanaka N."/>
            <person name="Takashima M."/>
        </authorList>
    </citation>
    <scope>NUCLEOTIDE SEQUENCE</scope>
    <source>
        <strain evidence="11">HIS016</strain>
    </source>
</reference>
<evidence type="ECO:0000256" key="7">
    <source>
        <dbReference type="ARBA" id="ARBA00023136"/>
    </source>
</evidence>
<keyword evidence="6" id="KW-0496">Mitochondrion</keyword>
<keyword evidence="7 8" id="KW-0472">Membrane</keyword>
<keyword evidence="5" id="KW-1133">Transmembrane helix</keyword>
<dbReference type="Proteomes" id="UP001222932">
    <property type="component" value="Unassembled WGS sequence"/>
</dbReference>
<name>A0AAD3TRN9_9TREE</name>
<evidence type="ECO:0000256" key="4">
    <source>
        <dbReference type="ARBA" id="ARBA00022737"/>
    </source>
</evidence>
<evidence type="ECO:0000313" key="12">
    <source>
        <dbReference type="Proteomes" id="UP001222932"/>
    </source>
</evidence>
<proteinExistence type="inferred from homology"/>
<feature type="repeat" description="Solcar" evidence="8">
    <location>
        <begin position="359"/>
        <end position="442"/>
    </location>
</feature>
<evidence type="ECO:0000256" key="2">
    <source>
        <dbReference type="ARBA" id="ARBA00022448"/>
    </source>
</evidence>
<dbReference type="AlphaFoldDB" id="A0AAD3TRN9"/>
<dbReference type="PANTHER" id="PTHR24089">
    <property type="entry name" value="SOLUTE CARRIER FAMILY 25"/>
    <property type="match status" value="1"/>
</dbReference>
<comment type="subcellular location">
    <subcellularLocation>
        <location evidence="1">Mitochondrion membrane</location>
        <topology evidence="1">Multi-pass membrane protein</topology>
    </subcellularLocation>
</comment>
<evidence type="ECO:0000256" key="8">
    <source>
        <dbReference type="PROSITE-ProRule" id="PRU00282"/>
    </source>
</evidence>
<keyword evidence="2 9" id="KW-0813">Transport</keyword>
<comment type="similarity">
    <text evidence="9">Belongs to the mitochondrial carrier (TC 2.A.29) family.</text>
</comment>
<dbReference type="GO" id="GO:0031966">
    <property type="term" value="C:mitochondrial membrane"/>
    <property type="evidence" value="ECO:0007669"/>
    <property type="project" value="UniProtKB-SubCell"/>
</dbReference>
<evidence type="ECO:0000256" key="1">
    <source>
        <dbReference type="ARBA" id="ARBA00004225"/>
    </source>
</evidence>
<dbReference type="InterPro" id="IPR002067">
    <property type="entry name" value="MCP"/>
</dbReference>
<evidence type="ECO:0008006" key="13">
    <source>
        <dbReference type="Google" id="ProtNLM"/>
    </source>
</evidence>
<evidence type="ECO:0000256" key="6">
    <source>
        <dbReference type="ARBA" id="ARBA00023128"/>
    </source>
</evidence>
<dbReference type="PROSITE" id="PS50920">
    <property type="entry name" value="SOLCAR"/>
    <property type="match status" value="3"/>
</dbReference>
<evidence type="ECO:0000256" key="10">
    <source>
        <dbReference type="SAM" id="MobiDB-lite"/>
    </source>
</evidence>
<feature type="region of interest" description="Disordered" evidence="10">
    <location>
        <begin position="1"/>
        <end position="40"/>
    </location>
</feature>
<reference evidence="11" key="2">
    <citation type="submission" date="2023-06" db="EMBL/GenBank/DDBJ databases">
        <authorList>
            <person name="Kobayashi Y."/>
            <person name="Kayamori A."/>
            <person name="Aoki K."/>
            <person name="Shiwa Y."/>
            <person name="Fujita N."/>
            <person name="Sugita T."/>
            <person name="Iwasaki W."/>
            <person name="Tanaka N."/>
            <person name="Takashima M."/>
        </authorList>
    </citation>
    <scope>NUCLEOTIDE SEQUENCE</scope>
    <source>
        <strain evidence="11">HIS016</strain>
    </source>
</reference>
<evidence type="ECO:0000256" key="9">
    <source>
        <dbReference type="RuleBase" id="RU000488"/>
    </source>
</evidence>
<dbReference type="EMBL" id="BTCM01000002">
    <property type="protein sequence ID" value="GMK55605.1"/>
    <property type="molecule type" value="Genomic_DNA"/>
</dbReference>
<feature type="repeat" description="Solcar" evidence="8">
    <location>
        <begin position="244"/>
        <end position="343"/>
    </location>
</feature>
<dbReference type="InterPro" id="IPR023395">
    <property type="entry name" value="MCP_dom_sf"/>
</dbReference>
<evidence type="ECO:0000256" key="5">
    <source>
        <dbReference type="ARBA" id="ARBA00022989"/>
    </source>
</evidence>
<dbReference type="GO" id="GO:0055085">
    <property type="term" value="P:transmembrane transport"/>
    <property type="evidence" value="ECO:0007669"/>
    <property type="project" value="InterPro"/>
</dbReference>
<accession>A0AAD3TRN9</accession>
<dbReference type="PRINTS" id="PR00926">
    <property type="entry name" value="MITOCARRIER"/>
</dbReference>
<protein>
    <recommendedName>
        <fullName evidence="13">Mitochondrial carrier</fullName>
    </recommendedName>
</protein>
<evidence type="ECO:0000313" key="11">
    <source>
        <dbReference type="EMBL" id="GMK55605.1"/>
    </source>
</evidence>
<feature type="repeat" description="Solcar" evidence="8">
    <location>
        <begin position="133"/>
        <end position="233"/>
    </location>
</feature>
<organism evidence="11 12">
    <name type="scientific">Cutaneotrichosporon spelunceum</name>
    <dbReference type="NCBI Taxonomy" id="1672016"/>
    <lineage>
        <taxon>Eukaryota</taxon>
        <taxon>Fungi</taxon>
        <taxon>Dikarya</taxon>
        <taxon>Basidiomycota</taxon>
        <taxon>Agaricomycotina</taxon>
        <taxon>Tremellomycetes</taxon>
        <taxon>Trichosporonales</taxon>
        <taxon>Trichosporonaceae</taxon>
        <taxon>Cutaneotrichosporon</taxon>
    </lineage>
</organism>
<dbReference type="Pfam" id="PF00153">
    <property type="entry name" value="Mito_carr"/>
    <property type="match status" value="3"/>
</dbReference>
<sequence>MRWFHKPATPDHPHPRHPTSAEFDSPGHPRAQSLAGYPGVSPVPGVVPEVDERPLAHISPLAAISAQLRAPHSPLGQVTPEAAAAVAHAAGEHLSEGPKGEQIWAPIPQEDLDDLEEDYDEPLTWREKLQDNQEVISTFIAGGLAGATSRTAVAPLERLKIILQVQAAPTTAAGGTAGAAAGGQAYGSIWPSLVRMWKDEGFAGFMKGNGINVVRILPYSALQFTSYGLFKKWTQEWSGPGEPIAVPLRLASGAGAGIVAVSATYPLDLVRARLSIATANMASSTKHGFTSEDAKLGIVGMTKKVYRTEGGIRGLYRGSWATAVGVAPYVSLNFFGYETMKSVIMPPGLEMGDTEFAARKLLCGGLAGAIALLFTHPFDVLRRKMQVSGLGGEKGLGAIGTLKEMVSEGFWKGMYRGLVPNFVKIVPSMAVSFYTFDTVHDLLAKWANDEDDEAYEA</sequence>
<evidence type="ECO:0000256" key="3">
    <source>
        <dbReference type="ARBA" id="ARBA00022692"/>
    </source>
</evidence>